<dbReference type="GO" id="GO:0009307">
    <property type="term" value="P:DNA restriction-modification system"/>
    <property type="evidence" value="ECO:0007669"/>
    <property type="project" value="UniProtKB-KW"/>
</dbReference>
<keyword evidence="3" id="KW-0949">S-adenosyl-L-methionine</keyword>
<dbReference type="GO" id="GO:0005737">
    <property type="term" value="C:cytoplasm"/>
    <property type="evidence" value="ECO:0007669"/>
    <property type="project" value="TreeGrafter"/>
</dbReference>
<dbReference type="PANTHER" id="PTHR13370">
    <property type="entry name" value="RNA METHYLASE-RELATED"/>
    <property type="match status" value="1"/>
</dbReference>
<evidence type="ECO:0000256" key="3">
    <source>
        <dbReference type="ARBA" id="ARBA00022691"/>
    </source>
</evidence>
<dbReference type="GO" id="GO:0032259">
    <property type="term" value="P:methylation"/>
    <property type="evidence" value="ECO:0007669"/>
    <property type="project" value="UniProtKB-KW"/>
</dbReference>
<accession>A0A2T2WUU9</accession>
<evidence type="ECO:0000259" key="5">
    <source>
        <dbReference type="Pfam" id="PF01555"/>
    </source>
</evidence>
<dbReference type="AlphaFoldDB" id="A0A2T2WUU9"/>
<dbReference type="Gene3D" id="3.40.50.150">
    <property type="entry name" value="Vaccinia Virus protein VP39"/>
    <property type="match status" value="1"/>
</dbReference>
<proteinExistence type="predicted"/>
<dbReference type="PANTHER" id="PTHR13370:SF24">
    <property type="entry name" value="TYPE III RESTRICTION-MODIFICATION ENZYME STYLTI MOD SUBUNIT"/>
    <property type="match status" value="1"/>
</dbReference>
<evidence type="ECO:0000313" key="7">
    <source>
        <dbReference type="Proteomes" id="UP000242972"/>
    </source>
</evidence>
<dbReference type="Proteomes" id="UP000242972">
    <property type="component" value="Unassembled WGS sequence"/>
</dbReference>
<comment type="caution">
    <text evidence="6">The sequence shown here is derived from an EMBL/GenBank/DDBJ whole genome shotgun (WGS) entry which is preliminary data.</text>
</comment>
<feature type="non-terminal residue" evidence="6">
    <location>
        <position position="539"/>
    </location>
</feature>
<dbReference type="GO" id="GO:0003677">
    <property type="term" value="F:DNA binding"/>
    <property type="evidence" value="ECO:0007669"/>
    <property type="project" value="InterPro"/>
</dbReference>
<keyword evidence="4" id="KW-0680">Restriction system</keyword>
<sequence length="539" mass="61785">MTLLVNEQEKAYLKALIDHGEPLPLKYKAILFADAPDVELVWPGKIREVTNVMLPFQSIEQIDEPRAEQAKQLDFLVDGFTGRQQGGWSNKLIWGDNKLVLSSLKTGPLRREIEEWGGLKLVYIDPPFDVGADFSVELEVGDETLIKQPNVIEELAYRDTWGRGTDSYYSMMRERLHLIRDLLADDGTLYVHCDSRVNSGLRLILDEIFSPARFLNEICWKRSTSGSSKARAKRFASDHDTIWIYTKSSQYTFTPIYKPYPENEIEKRFKNFDGRGRYKDAELATYSQETLEKLKKEDRLLVTKGGKYRYKIYLDEIDGVLVDSIWDDISNVNSQALEDTGYATQKPIGLVERILTASSNEGDLIADFFCGSGTTLAAAEKLGRKWIGCDLGRFAIHTSRKRLIGVQRELKAQGKPYRSFEILNLGKYERQYWVGINPNLPDEERQRQTLQREEHYLTLILEAYKSERVFQLPPFHGRKDPALVVVGPVDAPVSREQVMEIVAACRQHHIPRVDVLGFEFEMGLVPYVRDEVRGQGVMM</sequence>
<organism evidence="6 7">
    <name type="scientific">Sulfobacillus benefaciens</name>
    <dbReference type="NCBI Taxonomy" id="453960"/>
    <lineage>
        <taxon>Bacteria</taxon>
        <taxon>Bacillati</taxon>
        <taxon>Bacillota</taxon>
        <taxon>Clostridia</taxon>
        <taxon>Eubacteriales</taxon>
        <taxon>Clostridiales Family XVII. Incertae Sedis</taxon>
        <taxon>Sulfobacillus</taxon>
    </lineage>
</organism>
<dbReference type="InterPro" id="IPR002941">
    <property type="entry name" value="DNA_methylase_N4/N6"/>
</dbReference>
<dbReference type="InterPro" id="IPR002295">
    <property type="entry name" value="N4/N6-MTase_EcoPI_Mod-like"/>
</dbReference>
<keyword evidence="1 6" id="KW-0489">Methyltransferase</keyword>
<evidence type="ECO:0000256" key="1">
    <source>
        <dbReference type="ARBA" id="ARBA00022603"/>
    </source>
</evidence>
<dbReference type="EMBL" id="PXYW01000138">
    <property type="protein sequence ID" value="PSR26006.1"/>
    <property type="molecule type" value="Genomic_DNA"/>
</dbReference>
<evidence type="ECO:0000256" key="2">
    <source>
        <dbReference type="ARBA" id="ARBA00022679"/>
    </source>
</evidence>
<dbReference type="SUPFAM" id="SSF53335">
    <property type="entry name" value="S-adenosyl-L-methionine-dependent methyltransferases"/>
    <property type="match status" value="1"/>
</dbReference>
<dbReference type="GO" id="GO:0008170">
    <property type="term" value="F:N-methyltransferase activity"/>
    <property type="evidence" value="ECO:0007669"/>
    <property type="project" value="InterPro"/>
</dbReference>
<gene>
    <name evidence="6" type="ORF">C7B46_20400</name>
</gene>
<reference evidence="6 7" key="1">
    <citation type="journal article" date="2014" name="BMC Genomics">
        <title>Comparison of environmental and isolate Sulfobacillus genomes reveals diverse carbon, sulfur, nitrogen, and hydrogen metabolisms.</title>
        <authorList>
            <person name="Justice N.B."/>
            <person name="Norman A."/>
            <person name="Brown C.T."/>
            <person name="Singh A."/>
            <person name="Thomas B.C."/>
            <person name="Banfield J.F."/>
        </authorList>
    </citation>
    <scope>NUCLEOTIDE SEQUENCE [LARGE SCALE GENOMIC DNA]</scope>
    <source>
        <strain evidence="6">AMDSBA4</strain>
    </source>
</reference>
<evidence type="ECO:0000313" key="6">
    <source>
        <dbReference type="EMBL" id="PSR26006.1"/>
    </source>
</evidence>
<dbReference type="InterPro" id="IPR029063">
    <property type="entry name" value="SAM-dependent_MTases_sf"/>
</dbReference>
<keyword evidence="2 6" id="KW-0808">Transferase</keyword>
<dbReference type="Pfam" id="PF01555">
    <property type="entry name" value="N6_N4_Mtase"/>
    <property type="match status" value="1"/>
</dbReference>
<dbReference type="PRINTS" id="PR00506">
    <property type="entry name" value="D21N6MTFRASE"/>
</dbReference>
<evidence type="ECO:0000256" key="4">
    <source>
        <dbReference type="ARBA" id="ARBA00022747"/>
    </source>
</evidence>
<protein>
    <submittedName>
        <fullName evidence="6">Site-specific DNA-methyltransferase</fullName>
    </submittedName>
</protein>
<feature type="domain" description="DNA methylase N-4/N-6" evidence="5">
    <location>
        <begin position="120"/>
        <end position="398"/>
    </location>
</feature>
<name>A0A2T2WUU9_9FIRM</name>